<evidence type="ECO:0000313" key="3">
    <source>
        <dbReference type="Proteomes" id="UP000681967"/>
    </source>
</evidence>
<evidence type="ECO:0000313" key="2">
    <source>
        <dbReference type="EMBL" id="CAF4299131.1"/>
    </source>
</evidence>
<name>A0A8S2RZ31_9BILA</name>
<accession>A0A8S2RZ31</accession>
<organism evidence="1 3">
    <name type="scientific">Rotaria magnacalcarata</name>
    <dbReference type="NCBI Taxonomy" id="392030"/>
    <lineage>
        <taxon>Eukaryota</taxon>
        <taxon>Metazoa</taxon>
        <taxon>Spiralia</taxon>
        <taxon>Gnathifera</taxon>
        <taxon>Rotifera</taxon>
        <taxon>Eurotatoria</taxon>
        <taxon>Bdelloidea</taxon>
        <taxon>Philodinida</taxon>
        <taxon>Philodinidae</taxon>
        <taxon>Rotaria</taxon>
    </lineage>
</organism>
<sequence>MNRNTTTIDSRNNNLNIGYIVNAILMDHV</sequence>
<dbReference type="AlphaFoldDB" id="A0A8S2RZ31"/>
<reference evidence="1" key="1">
    <citation type="submission" date="2021-02" db="EMBL/GenBank/DDBJ databases">
        <authorList>
            <person name="Nowell W R."/>
        </authorList>
    </citation>
    <scope>NUCLEOTIDE SEQUENCE</scope>
</reference>
<feature type="non-terminal residue" evidence="1">
    <location>
        <position position="29"/>
    </location>
</feature>
<dbReference type="EMBL" id="CAJOBH010013698">
    <property type="protein sequence ID" value="CAF4176823.1"/>
    <property type="molecule type" value="Genomic_DNA"/>
</dbReference>
<proteinExistence type="predicted"/>
<dbReference type="Proteomes" id="UP000681720">
    <property type="component" value="Unassembled WGS sequence"/>
</dbReference>
<gene>
    <name evidence="1" type="ORF">BYL167_LOCUS22641</name>
    <name evidence="2" type="ORF">GIL414_LOCUS25761</name>
</gene>
<protein>
    <submittedName>
        <fullName evidence="1">Uncharacterized protein</fullName>
    </submittedName>
</protein>
<dbReference type="Proteomes" id="UP000681967">
    <property type="component" value="Unassembled WGS sequence"/>
</dbReference>
<dbReference type="EMBL" id="CAJOBJ010035846">
    <property type="protein sequence ID" value="CAF4299131.1"/>
    <property type="molecule type" value="Genomic_DNA"/>
</dbReference>
<comment type="caution">
    <text evidence="1">The sequence shown here is derived from an EMBL/GenBank/DDBJ whole genome shotgun (WGS) entry which is preliminary data.</text>
</comment>
<evidence type="ECO:0000313" key="1">
    <source>
        <dbReference type="EMBL" id="CAF4176823.1"/>
    </source>
</evidence>